<keyword evidence="4" id="KW-0245">EGF-like domain</keyword>
<evidence type="ECO:0000256" key="3">
    <source>
        <dbReference type="ARBA" id="ARBA00022475"/>
    </source>
</evidence>
<dbReference type="PANTHER" id="PTHR24028">
    <property type="entry name" value="CADHERIN-87A"/>
    <property type="match status" value="1"/>
</dbReference>
<feature type="domain" description="Cadherin" evidence="16">
    <location>
        <begin position="495"/>
        <end position="599"/>
    </location>
</feature>
<dbReference type="GO" id="GO:0022603">
    <property type="term" value="P:regulation of anatomical structure morphogenesis"/>
    <property type="evidence" value="ECO:0007669"/>
    <property type="project" value="UniProtKB-ARBA"/>
</dbReference>
<evidence type="ECO:0000256" key="8">
    <source>
        <dbReference type="ARBA" id="ARBA00022737"/>
    </source>
</evidence>
<evidence type="ECO:0000256" key="7">
    <source>
        <dbReference type="ARBA" id="ARBA00022729"/>
    </source>
</evidence>
<feature type="domain" description="Cadherin" evidence="16">
    <location>
        <begin position="1433"/>
        <end position="1546"/>
    </location>
</feature>
<comment type="subcellular location">
    <subcellularLocation>
        <location evidence="1">Apical cell membrane</location>
    </subcellularLocation>
    <subcellularLocation>
        <location evidence="2">Cell membrane</location>
        <topology evidence="2">Single-pass type I membrane protein</topology>
    </subcellularLocation>
</comment>
<evidence type="ECO:0000256" key="1">
    <source>
        <dbReference type="ARBA" id="ARBA00004221"/>
    </source>
</evidence>
<feature type="domain" description="Cadherin" evidence="16">
    <location>
        <begin position="1761"/>
        <end position="1861"/>
    </location>
</feature>
<keyword evidence="6" id="KW-0479">Metal-binding</keyword>
<dbReference type="FunFam" id="2.60.40.60:FF:000116">
    <property type="entry name" value="Dachsous cadherin-related 2"/>
    <property type="match status" value="3"/>
</dbReference>
<feature type="domain" description="Cadherin" evidence="16">
    <location>
        <begin position="1969"/>
        <end position="2075"/>
    </location>
</feature>
<keyword evidence="7" id="KW-0732">Signal</keyword>
<dbReference type="Proteomes" id="UP001152320">
    <property type="component" value="Chromosome 15"/>
</dbReference>
<proteinExistence type="predicted"/>
<evidence type="ECO:0000256" key="14">
    <source>
        <dbReference type="ARBA" id="ARBA00023180"/>
    </source>
</evidence>
<feature type="domain" description="Cadherin" evidence="16">
    <location>
        <begin position="3443"/>
        <end position="3548"/>
    </location>
</feature>
<dbReference type="GO" id="GO:0005509">
    <property type="term" value="F:calcium ion binding"/>
    <property type="evidence" value="ECO:0007669"/>
    <property type="project" value="UniProtKB-UniRule"/>
</dbReference>
<dbReference type="SUPFAM" id="SSF49313">
    <property type="entry name" value="Cadherin-like"/>
    <property type="match status" value="34"/>
</dbReference>
<dbReference type="GO" id="GO:0048638">
    <property type="term" value="P:regulation of developmental growth"/>
    <property type="evidence" value="ECO:0007669"/>
    <property type="project" value="UniProtKB-ARBA"/>
</dbReference>
<feature type="domain" description="Cadherin" evidence="16">
    <location>
        <begin position="166"/>
        <end position="276"/>
    </location>
</feature>
<protein>
    <submittedName>
        <fullName evidence="17">Protocadherin Fat 4</fullName>
    </submittedName>
</protein>
<dbReference type="Gene3D" id="2.60.40.60">
    <property type="entry name" value="Cadherins"/>
    <property type="match status" value="34"/>
</dbReference>
<feature type="domain" description="Cadherin" evidence="16">
    <location>
        <begin position="1223"/>
        <end position="1327"/>
    </location>
</feature>
<keyword evidence="10" id="KW-0130">Cell adhesion</keyword>
<feature type="domain" description="Cadherin" evidence="16">
    <location>
        <begin position="3017"/>
        <end position="3124"/>
    </location>
</feature>
<keyword evidence="3" id="KW-1003">Cell membrane</keyword>
<dbReference type="FunFam" id="2.60.40.60:FF:000081">
    <property type="entry name" value="protocadherin Fat 4"/>
    <property type="match status" value="1"/>
</dbReference>
<feature type="domain" description="Cadherin" evidence="16">
    <location>
        <begin position="600"/>
        <end position="706"/>
    </location>
</feature>
<evidence type="ECO:0000256" key="5">
    <source>
        <dbReference type="ARBA" id="ARBA00022692"/>
    </source>
</evidence>
<evidence type="ECO:0000256" key="13">
    <source>
        <dbReference type="ARBA" id="ARBA00023157"/>
    </source>
</evidence>
<keyword evidence="11" id="KW-1133">Transmembrane helix</keyword>
<evidence type="ECO:0000313" key="17">
    <source>
        <dbReference type="EMBL" id="KAJ8028723.1"/>
    </source>
</evidence>
<dbReference type="EMBL" id="JAIZAY010000015">
    <property type="protein sequence ID" value="KAJ8028723.1"/>
    <property type="molecule type" value="Genomic_DNA"/>
</dbReference>
<evidence type="ECO:0000256" key="11">
    <source>
        <dbReference type="ARBA" id="ARBA00022989"/>
    </source>
</evidence>
<dbReference type="GO" id="GO:0007157">
    <property type="term" value="P:heterophilic cell-cell adhesion via plasma membrane cell adhesion molecules"/>
    <property type="evidence" value="ECO:0007669"/>
    <property type="project" value="UniProtKB-ARBA"/>
</dbReference>
<dbReference type="CDD" id="cd11304">
    <property type="entry name" value="Cadherin_repeat"/>
    <property type="match status" value="34"/>
</dbReference>
<feature type="domain" description="Cadherin" evidence="16">
    <location>
        <begin position="3229"/>
        <end position="3333"/>
    </location>
</feature>
<feature type="domain" description="Cadherin" evidence="16">
    <location>
        <begin position="911"/>
        <end position="1014"/>
    </location>
</feature>
<feature type="domain" description="Cadherin" evidence="16">
    <location>
        <begin position="707"/>
        <end position="810"/>
    </location>
</feature>
<dbReference type="GO" id="GO:0051239">
    <property type="term" value="P:regulation of multicellular organismal process"/>
    <property type="evidence" value="ECO:0007669"/>
    <property type="project" value="UniProtKB-ARBA"/>
</dbReference>
<keyword evidence="12" id="KW-0472">Membrane</keyword>
<feature type="domain" description="Cadherin" evidence="16">
    <location>
        <begin position="2906"/>
        <end position="3016"/>
    </location>
</feature>
<dbReference type="FunFam" id="2.60.40.60:FF:000029">
    <property type="entry name" value="Cadherin EGF LAG seven-pass G-type receptor 3"/>
    <property type="match status" value="1"/>
</dbReference>
<gene>
    <name evidence="17" type="ORF">HOLleu_31040</name>
</gene>
<dbReference type="InterPro" id="IPR050174">
    <property type="entry name" value="Protocadherin/Cadherin-CA"/>
</dbReference>
<evidence type="ECO:0000256" key="12">
    <source>
        <dbReference type="ARBA" id="ARBA00023136"/>
    </source>
</evidence>
<feature type="domain" description="Cadherin" evidence="16">
    <location>
        <begin position="811"/>
        <end position="910"/>
    </location>
</feature>
<dbReference type="SMART" id="SM00112">
    <property type="entry name" value="CA"/>
    <property type="match status" value="34"/>
</dbReference>
<keyword evidence="5" id="KW-0812">Transmembrane</keyword>
<feature type="domain" description="Cadherin" evidence="16">
    <location>
        <begin position="1862"/>
        <end position="1968"/>
    </location>
</feature>
<feature type="domain" description="Cadherin" evidence="16">
    <location>
        <begin position="63"/>
        <end position="165"/>
    </location>
</feature>
<accession>A0A9Q1H0E4</accession>
<dbReference type="PROSITE" id="PS50268">
    <property type="entry name" value="CADHERIN_2"/>
    <property type="match status" value="34"/>
</dbReference>
<feature type="domain" description="Cadherin" evidence="16">
    <location>
        <begin position="2488"/>
        <end position="2578"/>
    </location>
</feature>
<feature type="domain" description="Cadherin" evidence="16">
    <location>
        <begin position="2388"/>
        <end position="2487"/>
    </location>
</feature>
<dbReference type="FunFam" id="2.60.40.60:FF:000092">
    <property type="entry name" value="Protocadherin 8"/>
    <property type="match status" value="1"/>
</dbReference>
<feature type="domain" description="Cadherin" evidence="16">
    <location>
        <begin position="2599"/>
        <end position="2696"/>
    </location>
</feature>
<evidence type="ECO:0000259" key="16">
    <source>
        <dbReference type="PROSITE" id="PS50268"/>
    </source>
</evidence>
<dbReference type="OrthoDB" id="6252479at2759"/>
<evidence type="ECO:0000256" key="4">
    <source>
        <dbReference type="ARBA" id="ARBA00022536"/>
    </source>
</evidence>
<keyword evidence="18" id="KW-1185">Reference proteome</keyword>
<name>A0A9Q1H0E4_HOLLE</name>
<feature type="domain" description="Cadherin" evidence="16">
    <location>
        <begin position="1648"/>
        <end position="1760"/>
    </location>
</feature>
<feature type="domain" description="Cadherin" evidence="16">
    <location>
        <begin position="385"/>
        <end position="494"/>
    </location>
</feature>
<feature type="domain" description="Cadherin" evidence="16">
    <location>
        <begin position="1554"/>
        <end position="1647"/>
    </location>
</feature>
<feature type="domain" description="Cadherin" evidence="16">
    <location>
        <begin position="2075"/>
        <end position="2178"/>
    </location>
</feature>
<keyword evidence="9 15" id="KW-0106">Calcium</keyword>
<dbReference type="FunFam" id="2.60.40.60:FF:000080">
    <property type="entry name" value="FAT atypical cadherin 1"/>
    <property type="match status" value="3"/>
</dbReference>
<feature type="domain" description="Cadherin" evidence="16">
    <location>
        <begin position="3125"/>
        <end position="3228"/>
    </location>
</feature>
<feature type="domain" description="Cadherin" evidence="16">
    <location>
        <begin position="2283"/>
        <end position="2387"/>
    </location>
</feature>
<dbReference type="GO" id="GO:0016324">
    <property type="term" value="C:apical plasma membrane"/>
    <property type="evidence" value="ECO:0007669"/>
    <property type="project" value="UniProtKB-SubCell"/>
</dbReference>
<evidence type="ECO:0000313" key="18">
    <source>
        <dbReference type="Proteomes" id="UP001152320"/>
    </source>
</evidence>
<feature type="domain" description="Cadherin" evidence="16">
    <location>
        <begin position="2802"/>
        <end position="2905"/>
    </location>
</feature>
<feature type="domain" description="Cadherin" evidence="16">
    <location>
        <begin position="1015"/>
        <end position="1118"/>
    </location>
</feature>
<dbReference type="FunFam" id="2.60.40.60:FF:000123">
    <property type="entry name" value="Protocadherin beta 4"/>
    <property type="match status" value="1"/>
</dbReference>
<feature type="domain" description="Cadherin" evidence="16">
    <location>
        <begin position="3334"/>
        <end position="3442"/>
    </location>
</feature>
<dbReference type="PRINTS" id="PR00205">
    <property type="entry name" value="CADHERIN"/>
</dbReference>
<dbReference type="FunFam" id="2.60.40.60:FF:000134">
    <property type="entry name" value="protocadherin Fat 4"/>
    <property type="match status" value="1"/>
</dbReference>
<evidence type="ECO:0000256" key="10">
    <source>
        <dbReference type="ARBA" id="ARBA00022889"/>
    </source>
</evidence>
<feature type="domain" description="Cadherin" evidence="16">
    <location>
        <begin position="277"/>
        <end position="379"/>
    </location>
</feature>
<feature type="domain" description="Cadherin" evidence="16">
    <location>
        <begin position="1119"/>
        <end position="1222"/>
    </location>
</feature>
<sequence length="3647" mass="397590">MGVLVKSACRNRCLAGTKQVRSRSTGKRTRPRDGSWPVENVFNIKTSTMSVVFVFLTFLLCLPDSSQAQLTSDISFSIDEGRPPETLVGTIPVNVGSTYRFSTQQMYFSIHSTSGEIRTTTEIDREELGNDVFDISVLEIREGSGNIPIEVKIVVNDINDNPPTFTEAETEKSLSESASVGARVLLPSATDPDLGLNGTVSDFAIVSGNVNSTFELQFIQFGSGILRLVLRKKLDRERTDFYQLRIVATDQGSPPLSSFLVVNVSVSDVNDNAPQFELSEYRFSLNESTVVGTEVLQVTATDLDIGRNGEIMYSFRQPNSHFAVDPLSGVVTLISKLVYEEESYHSFKLEARDQGVPSQQGRADVYIEVIDINDHDPFIAVSYLLPSDNYASVEEGAPVNSVVAVLTVTDADQGDNGAVNVVIADGNELGHFQLQPIPSLASIFRVSVVGFVDREVVPEYNLTILAEDMGVPRRRSLATLRIIVLDANDHSPEFESDTYSATITENVPIGSFVESVSASDGDTGDNAEISYMISSGNDLEWFDIDARTGLVTTALALDRETASVVTLTVTATDHGLQPLTTSVELAVTIADVNDVVPLFTNQSYYATVIENGAAGVEVVIVHARDEDEGSGGVVEYSFADDSLEALAMFAINAQTGLITTLNSLDREEVGEVTLSVKAKDLGQPSLFSMAMVNIIILDENDNYPVFYPEEYFVSVNENEEPPATVVTVSATDADINNNGKVTYFMIDSGGGRFQINTNTGEIVTTRALDRETQSHFTIIVSALDGGGNEVPQQARVYVTVADIQDNPPTFHQSSYVFQILENIPPNNFVGVVSASSQDLNVNITFRIFSGDPEGHFKIHPETGEIRTKTEIDRETVSTYNLVVYAHAASLTSDVSVTIIVGDVNDNPPVFSTASTSADVVVDWSVGQQFYQAQAYDSDVPPNSLIAYELSSNPGMFFNIDPVSGWVYVAADLRTTSQNDFTLEVRATDHGTPQLSSTQTLLVRLRDVNNHSPIFQERFYTVSISENTKPTVRFIQVEAVDADEGSNGLVVYNITAGNNEDKFGIFPDGQVYVKDSLDRETTPEYQLTISASDKGVPPRSAVASLAISIEDVNDNPPVFVNATYDFYIMEERESPIVGIVEAIDRDAELNGEVTYSIITNQTYFQIGSRNGLISSDLVFDREQHSVDYFSLEVEATDGGNNTLSEKINVNIHITDINDNTPIFMQSEYQTSISESAPIGANVIIVSAVDNDIGDNSFLTYSITSGNSENRFTINHASGQVSVANALDRETFSTYNLVVKAEDAGVPPLTATTNVYLTILDENDHHPVFQDSNIAVEITECVQIDDLVTSMFAFDEDIGQNSLISYSIVGGNTRGIFYMDPNSGNLYLSKLLDHETDAEYHLNISAQDSGSPSLAGYASVVITVRDCNDNAPTFLQSSVVREINEELSEGTEIVTVVAQDFDSGINGQVVYSILIQEPNLNFFQIDPISGAISIRTPIDLETLPSSSKGLVKLTVQAIDQALPVDSRQSATATVTLIVRDINDNRPEIISQSATAVSPSSSQGTPVISVIAVDKDSGSNAEVRFSLISRQVPFSINSTSGLVTVSGTISPSASPYSLLVRVEDGGSPPLSSEITLSVIVTEVQSTGPLFSRNSYSAELEENQPVGTPVTTVFASYSNGRSATVEYYITSISMANMENRNYFTIGKSSGLISTSISIDHEAFVGEPVFSVVVTAADVSAVPPKTRDAEVLIRIIDVNDNPPAFQDSLYNTSVSEDAEPGTHVLTVIATDADSPELTNIRYSITSGSDSHFDVDASSGRITSVRALDRETKDGYMLTVQATDGVLFSTSQVAIRILDQNDNPPVFTESVYSFQVTEDADVLSVIDRISANDLDEGSNGVVRYQVVEEGAPGETVFSLDPVTGEISLLQPIDFEEKQLYYLKVQATDQGFPSLTATSTIYISVVDVNDNSPVFQPTRYSVEVSESVAVGSYLTTVYAEDDDSGLNAMIQYSIQSGDASNQFAILPNGTIIIAQPLDRESQSFYNLEIRGEDMAVDSQDRMHGTAQVSVIVLDINDNAPFFTSPSEVHVSESAIPGTLVMTVIAEDPDVERNSYVEYSLDPVPGESFIIGRDNGNLFVWSYLDRETQPSFNLTVVATDKGTPAKSSVMVITVILDDVNDNNPIFGQTEYHVSVPENIPVGVEVLEVFATDPDSGSNAWITYTIEGGNYNSDFAVNVQTGVLSVGKTLDHERRQSYTLTIRAQDSGPGSRFSRCSVVVDIEDVNDNVPVFLDTYRPIITENNLPGEVVIQVAANDLDQGANGAITYSLQGNTYGSLFTIDRTTGVIRVTERLDHEEVVDYSLTVVAEDAGTPQLMGMTQVIIRVADTNDHQPEFLSDIYSTTIEEEVPLNTEVLRVMATDTDSSAMLRYRLDGDVGNKFTIYPFTGHIVTAGRIDREEQAHYELTVTVTDSDERTASARVFITVTDIDDNQPQFVTSNYEVTLAENANAGTLVTVLSAVDVDVGANAANYYTIEGGDTSIFSIDHTTGAITVSQNLSDQTEEYTLQVGVRGGAESQISDYATVHVMFQFKLLTSYPTINLLGRTQITLTENQPLGEVTVVHANSPKSGTAGQLTFHFAGGNEDNYFALDSVTGNLTLQKMLDFETQNGFNLWVEARDGDTPPLSAFSDIIISVLDLNDNEPVFEEDEYSGMVREGTTSVQEVLQVVANDKDSGNFGNIRYSIRSETNPNNAFRIDEDSGVITTTRVLDRESRSSYQLVVEAVDYGSPAKSGSTMVNIEVEDINDNAMFTTDTFQGSVEENAEVGTLVIMVATQDADIGQNAISKFRITSGNTRDAFTIDELSGDIRVNRALDRESSGGSQYQLVVQAFDDVFTLDIPVTINVLDVNDNSPVFMEDIYEAQIPELQPEGTFVIAVSAEDRDEGDNSRVRYQLKALSGVFTLDPITGHVTLGEILEFKKPNNVFMDNPNIYQFNILAVDYGFPTLYGEVTVRVEVFDANDHAPIFDESSYFSPVPAGTMQGVEVIQVHARDDLDQGANAEVNYFIEGGNGTSHFEVDQKSGWVRVLGNFLEGSIGMRYNLMIRAQDEGRPTPLSSTTVVDLLITSTNIHTPQFSQGSLTTSVREDYSPGLVGTLVATDQDSGINGHITYSIVSGNGQEIFSVDALSGDIYLEKALDYEIQSTYTLKINATDGGWEKLTTTALFVVNVEDVDDNPPMFQERDYFATVPENSPSAEYVTSVVAVDIDSEVYAVFTYSIIGGDGQNFFTIHQSEGSIWTQGRLDYEQGQQAYELTVAATNEDGSQRDIAHVHIEVTGVNEFSPQFLHREYEYSVSEGAPDGAPVGSVLAVDSDAGVDGKVIYILIGASNDVGFAINSETGQIIVSKENGILDRETQEEVVLSVLAKNEGPLTGSNIDETTVTIHIVDANDAPVFSPEYYTATVREDAQPQSYITTVTAIEYDQQPAFRQFIYTFREDAHHDVFAIDEITGRITVRGALDRETTAVYHLTVAAVDTGNPPMTGTAEVVITVEDVNDNGPVLVGRNAEGRVAENQSPNTYVMTLNATDPDANSNPLSFRYRLSPVSDVFTLDDFSGELRTIKTLDREEQSEYFLRVEIDFRWRISTYDRNIYPSHHRGRSK</sequence>
<keyword evidence="13" id="KW-1015">Disulfide bond</keyword>
<dbReference type="InterPro" id="IPR020894">
    <property type="entry name" value="Cadherin_CS"/>
</dbReference>
<dbReference type="PROSITE" id="PS00232">
    <property type="entry name" value="CADHERIN_1"/>
    <property type="match status" value="19"/>
</dbReference>
<keyword evidence="8" id="KW-0677">Repeat</keyword>
<evidence type="ECO:0000256" key="15">
    <source>
        <dbReference type="PROSITE-ProRule" id="PRU00043"/>
    </source>
</evidence>
<dbReference type="FunFam" id="2.60.40.60:FF:000104">
    <property type="entry name" value="cadherin-23 isoform X1"/>
    <property type="match status" value="2"/>
</dbReference>
<feature type="domain" description="Cadherin" evidence="16">
    <location>
        <begin position="2179"/>
        <end position="2283"/>
    </location>
</feature>
<dbReference type="FunFam" id="2.60.40.60:FF:000013">
    <property type="entry name" value="Cadherin EGF LAG seven-pass G-type receptor"/>
    <property type="match status" value="1"/>
</dbReference>
<dbReference type="Pfam" id="PF00028">
    <property type="entry name" value="Cadherin"/>
    <property type="match status" value="33"/>
</dbReference>
<organism evidence="17 18">
    <name type="scientific">Holothuria leucospilota</name>
    <name type="common">Black long sea cucumber</name>
    <name type="synonym">Mertensiothuria leucospilota</name>
    <dbReference type="NCBI Taxonomy" id="206669"/>
    <lineage>
        <taxon>Eukaryota</taxon>
        <taxon>Metazoa</taxon>
        <taxon>Echinodermata</taxon>
        <taxon>Eleutherozoa</taxon>
        <taxon>Echinozoa</taxon>
        <taxon>Holothuroidea</taxon>
        <taxon>Aspidochirotacea</taxon>
        <taxon>Aspidochirotida</taxon>
        <taxon>Holothuriidae</taxon>
        <taxon>Holothuria</taxon>
    </lineage>
</organism>
<dbReference type="PANTHER" id="PTHR24028:SF328">
    <property type="entry name" value="CADHERIN-3"/>
    <property type="match status" value="1"/>
</dbReference>
<evidence type="ECO:0000256" key="2">
    <source>
        <dbReference type="ARBA" id="ARBA00004251"/>
    </source>
</evidence>
<evidence type="ECO:0000256" key="9">
    <source>
        <dbReference type="ARBA" id="ARBA00022837"/>
    </source>
</evidence>
<dbReference type="FunFam" id="2.60.40.60:FF:000106">
    <property type="entry name" value="FAT atypical cadherin 4"/>
    <property type="match status" value="1"/>
</dbReference>
<dbReference type="FunFam" id="2.60.40.60:FF:000024">
    <property type="entry name" value="FAT atypical cadherin 3"/>
    <property type="match status" value="2"/>
</dbReference>
<dbReference type="GO" id="GO:0016339">
    <property type="term" value="P:calcium-dependent cell-cell adhesion via plasma membrane cell adhesion molecules"/>
    <property type="evidence" value="ECO:0007669"/>
    <property type="project" value="UniProtKB-ARBA"/>
</dbReference>
<dbReference type="InterPro" id="IPR002126">
    <property type="entry name" value="Cadherin-like_dom"/>
</dbReference>
<comment type="caution">
    <text evidence="17">The sequence shown here is derived from an EMBL/GenBank/DDBJ whole genome shotgun (WGS) entry which is preliminary data.</text>
</comment>
<dbReference type="FunFam" id="2.60.40.60:FF:000020">
    <property type="entry name" value="Dachsous cadherin-related 1b"/>
    <property type="match status" value="13"/>
</dbReference>
<feature type="domain" description="Cadherin" evidence="16">
    <location>
        <begin position="1328"/>
        <end position="1432"/>
    </location>
</feature>
<dbReference type="FunFam" id="2.60.40.60:FF:000002">
    <property type="entry name" value="Protocadherin alpha 2"/>
    <property type="match status" value="1"/>
</dbReference>
<keyword evidence="14" id="KW-0325">Glycoprotein</keyword>
<dbReference type="GO" id="GO:0007156">
    <property type="term" value="P:homophilic cell adhesion via plasma membrane adhesion molecules"/>
    <property type="evidence" value="ECO:0007669"/>
    <property type="project" value="InterPro"/>
</dbReference>
<feature type="domain" description="Cadherin" evidence="16">
    <location>
        <begin position="3557"/>
        <end position="3624"/>
    </location>
</feature>
<dbReference type="InterPro" id="IPR015919">
    <property type="entry name" value="Cadherin-like_sf"/>
</dbReference>
<reference evidence="17" key="1">
    <citation type="submission" date="2021-10" db="EMBL/GenBank/DDBJ databases">
        <title>Tropical sea cucumber genome reveals ecological adaptation and Cuvierian tubules defense mechanism.</title>
        <authorList>
            <person name="Chen T."/>
        </authorList>
    </citation>
    <scope>NUCLEOTIDE SEQUENCE</scope>
    <source>
        <strain evidence="17">Nanhai2018</strain>
        <tissue evidence="17">Muscle</tissue>
    </source>
</reference>
<evidence type="ECO:0000256" key="6">
    <source>
        <dbReference type="ARBA" id="ARBA00022723"/>
    </source>
</evidence>
<feature type="domain" description="Cadherin" evidence="16">
    <location>
        <begin position="2697"/>
        <end position="2806"/>
    </location>
</feature>
<dbReference type="Pfam" id="PF25374">
    <property type="entry name" value="Cadherin_FAT4_N"/>
    <property type="match status" value="1"/>
</dbReference>